<dbReference type="PANTHER" id="PTHR21624">
    <property type="entry name" value="STEROL DESATURASE-RELATED PROTEIN"/>
    <property type="match status" value="1"/>
</dbReference>
<gene>
    <name evidence="9" type="ORF">MAQ5080_00224</name>
</gene>
<evidence type="ECO:0000256" key="1">
    <source>
        <dbReference type="ARBA" id="ARBA00004127"/>
    </source>
</evidence>
<dbReference type="OrthoDB" id="9770329at2"/>
<evidence type="ECO:0000313" key="10">
    <source>
        <dbReference type="Proteomes" id="UP000092627"/>
    </source>
</evidence>
<dbReference type="GO" id="GO:0008610">
    <property type="term" value="P:lipid biosynthetic process"/>
    <property type="evidence" value="ECO:0007669"/>
    <property type="project" value="InterPro"/>
</dbReference>
<proteinExistence type="predicted"/>
<name>A0A1A8T0B5_9GAMM</name>
<evidence type="ECO:0000313" key="9">
    <source>
        <dbReference type="EMBL" id="SBS25274.1"/>
    </source>
</evidence>
<keyword evidence="5" id="KW-0443">Lipid metabolism</keyword>
<dbReference type="GO" id="GO:0005506">
    <property type="term" value="F:iron ion binding"/>
    <property type="evidence" value="ECO:0007669"/>
    <property type="project" value="InterPro"/>
</dbReference>
<comment type="subcellular location">
    <subcellularLocation>
        <location evidence="1">Endomembrane system</location>
        <topology evidence="1">Multi-pass membrane protein</topology>
    </subcellularLocation>
</comment>
<protein>
    <submittedName>
        <fullName evidence="9">Fatty acid hydroxylase superfamily protein</fullName>
    </submittedName>
</protein>
<dbReference type="PANTHER" id="PTHR21624:SF1">
    <property type="entry name" value="ALKYLGLYCEROL MONOOXYGENASE"/>
    <property type="match status" value="1"/>
</dbReference>
<dbReference type="GO" id="GO:0050479">
    <property type="term" value="F:glyceryl-ether monooxygenase activity"/>
    <property type="evidence" value="ECO:0007669"/>
    <property type="project" value="TreeGrafter"/>
</dbReference>
<evidence type="ECO:0000256" key="7">
    <source>
        <dbReference type="SAM" id="Phobius"/>
    </source>
</evidence>
<dbReference type="Pfam" id="PF04116">
    <property type="entry name" value="FA_hydroxylase"/>
    <property type="match status" value="1"/>
</dbReference>
<dbReference type="STRING" id="295068.MAQ5080_00224"/>
<dbReference type="RefSeq" id="WP_067204280.1">
    <property type="nucleotide sequence ID" value="NZ_FLOC01000001.1"/>
</dbReference>
<dbReference type="Proteomes" id="UP000092627">
    <property type="component" value="Unassembled WGS sequence"/>
</dbReference>
<feature type="transmembrane region" description="Helical" evidence="7">
    <location>
        <begin position="74"/>
        <end position="95"/>
    </location>
</feature>
<feature type="transmembrane region" description="Helical" evidence="7">
    <location>
        <begin position="6"/>
        <end position="24"/>
    </location>
</feature>
<accession>A0A1A8T0B5</accession>
<dbReference type="GO" id="GO:0006643">
    <property type="term" value="P:membrane lipid metabolic process"/>
    <property type="evidence" value="ECO:0007669"/>
    <property type="project" value="TreeGrafter"/>
</dbReference>
<feature type="domain" description="Fatty acid hydroxylase" evidence="8">
    <location>
        <begin position="83"/>
        <end position="218"/>
    </location>
</feature>
<evidence type="ECO:0000256" key="2">
    <source>
        <dbReference type="ARBA" id="ARBA00022692"/>
    </source>
</evidence>
<reference evidence="9 10" key="1">
    <citation type="submission" date="2016-06" db="EMBL/GenBank/DDBJ databases">
        <authorList>
            <person name="Kjaerup R.B."/>
            <person name="Dalgaard T.S."/>
            <person name="Juul-Madsen H.R."/>
        </authorList>
    </citation>
    <scope>NUCLEOTIDE SEQUENCE [LARGE SCALE GENOMIC DNA]</scope>
    <source>
        <strain evidence="9 10">CECT 5080</strain>
    </source>
</reference>
<organism evidence="9 10">
    <name type="scientific">Marinomonas aquimarina</name>
    <dbReference type="NCBI Taxonomy" id="295068"/>
    <lineage>
        <taxon>Bacteria</taxon>
        <taxon>Pseudomonadati</taxon>
        <taxon>Pseudomonadota</taxon>
        <taxon>Gammaproteobacteria</taxon>
        <taxon>Oceanospirillales</taxon>
        <taxon>Oceanospirillaceae</taxon>
        <taxon>Marinomonas</taxon>
    </lineage>
</organism>
<keyword evidence="10" id="KW-1185">Reference proteome</keyword>
<feature type="transmembrane region" description="Helical" evidence="7">
    <location>
        <begin position="136"/>
        <end position="166"/>
    </location>
</feature>
<sequence length="265" mass="30495">MIDYQLRILLFLLFVTVLLSWQFLAPRAPLRQWRSRWRHNLGLFFIDALCVRLFQPLLLTGVALLPAAPFAPLSLLPSALALVVALTLLDLLIYWQHRLFHRVDWLWRLHRVHHSDPELDTTSAVRFHPLEILLSLLIKAAAIWLLGIPATAVLVFDILLNALALFNHTNVQLKPSLERPLRRLIVTPAMHRIHHSRINTEANRNFGFCLSIWDRCFKSYLKESQGGDQGLNIGLPQTQRYAPKSLFELLKMPFSLSVKGKGRSQ</sequence>
<dbReference type="AlphaFoldDB" id="A0A1A8T0B5"/>
<dbReference type="InterPro" id="IPR006694">
    <property type="entry name" value="Fatty_acid_hydroxylase"/>
</dbReference>
<evidence type="ECO:0000256" key="6">
    <source>
        <dbReference type="ARBA" id="ARBA00023136"/>
    </source>
</evidence>
<dbReference type="EMBL" id="FLOC01000001">
    <property type="protein sequence ID" value="SBS25274.1"/>
    <property type="molecule type" value="Genomic_DNA"/>
</dbReference>
<keyword evidence="3 7" id="KW-1133">Transmembrane helix</keyword>
<evidence type="ECO:0000256" key="4">
    <source>
        <dbReference type="ARBA" id="ARBA00023002"/>
    </source>
</evidence>
<dbReference type="GO" id="GO:0012505">
    <property type="term" value="C:endomembrane system"/>
    <property type="evidence" value="ECO:0007669"/>
    <property type="project" value="UniProtKB-SubCell"/>
</dbReference>
<evidence type="ECO:0000256" key="5">
    <source>
        <dbReference type="ARBA" id="ARBA00023098"/>
    </source>
</evidence>
<evidence type="ECO:0000259" key="8">
    <source>
        <dbReference type="Pfam" id="PF04116"/>
    </source>
</evidence>
<keyword evidence="6 7" id="KW-0472">Membrane</keyword>
<dbReference type="InterPro" id="IPR051689">
    <property type="entry name" value="Sterol_desaturase/TMEM195"/>
</dbReference>
<keyword evidence="4" id="KW-0560">Oxidoreductase</keyword>
<feature type="transmembrane region" description="Helical" evidence="7">
    <location>
        <begin position="44"/>
        <end position="68"/>
    </location>
</feature>
<dbReference type="GO" id="GO:0016020">
    <property type="term" value="C:membrane"/>
    <property type="evidence" value="ECO:0007669"/>
    <property type="project" value="GOC"/>
</dbReference>
<keyword evidence="2 7" id="KW-0812">Transmembrane</keyword>
<evidence type="ECO:0000256" key="3">
    <source>
        <dbReference type="ARBA" id="ARBA00022989"/>
    </source>
</evidence>